<name>D2VJN5_NAEGR</name>
<reference evidence="1 2" key="1">
    <citation type="journal article" date="2010" name="Cell">
        <title>The genome of Naegleria gruberi illuminates early eukaryotic versatility.</title>
        <authorList>
            <person name="Fritz-Laylin L.K."/>
            <person name="Prochnik S.E."/>
            <person name="Ginger M.L."/>
            <person name="Dacks J.B."/>
            <person name="Carpenter M.L."/>
            <person name="Field M.C."/>
            <person name="Kuo A."/>
            <person name="Paredez A."/>
            <person name="Chapman J."/>
            <person name="Pham J."/>
            <person name="Shu S."/>
            <person name="Neupane R."/>
            <person name="Cipriano M."/>
            <person name="Mancuso J."/>
            <person name="Tu H."/>
            <person name="Salamov A."/>
            <person name="Lindquist E."/>
            <person name="Shapiro H."/>
            <person name="Lucas S."/>
            <person name="Grigoriev I.V."/>
            <person name="Cande W.Z."/>
            <person name="Fulton C."/>
            <person name="Rokhsar D.S."/>
            <person name="Dawson S.C."/>
        </authorList>
    </citation>
    <scope>NUCLEOTIDE SEQUENCE [LARGE SCALE GENOMIC DNA]</scope>
    <source>
        <strain evidence="1 2">NEG-M</strain>
    </source>
</reference>
<protein>
    <submittedName>
        <fullName evidence="1">Predicted protein</fullName>
    </submittedName>
</protein>
<dbReference type="AlphaFoldDB" id="D2VJN5"/>
<dbReference type="Proteomes" id="UP000006671">
    <property type="component" value="Unassembled WGS sequence"/>
</dbReference>
<evidence type="ECO:0000313" key="1">
    <source>
        <dbReference type="EMBL" id="EFC43062.1"/>
    </source>
</evidence>
<dbReference type="InParanoid" id="D2VJN5"/>
<dbReference type="VEuPathDB" id="AmoebaDB:NAEGRDRAFT_69104"/>
<organism evidence="2">
    <name type="scientific">Naegleria gruberi</name>
    <name type="common">Amoeba</name>
    <dbReference type="NCBI Taxonomy" id="5762"/>
    <lineage>
        <taxon>Eukaryota</taxon>
        <taxon>Discoba</taxon>
        <taxon>Heterolobosea</taxon>
        <taxon>Tetramitia</taxon>
        <taxon>Eutetramitia</taxon>
        <taxon>Vahlkampfiidae</taxon>
        <taxon>Naegleria</taxon>
    </lineage>
</organism>
<dbReference type="OMA" id="VSSECIL"/>
<keyword evidence="2" id="KW-1185">Reference proteome</keyword>
<dbReference type="EMBL" id="GG738876">
    <property type="protein sequence ID" value="EFC43062.1"/>
    <property type="molecule type" value="Genomic_DNA"/>
</dbReference>
<dbReference type="RefSeq" id="XP_002675806.1">
    <property type="nucleotide sequence ID" value="XM_002675760.1"/>
</dbReference>
<evidence type="ECO:0000313" key="2">
    <source>
        <dbReference type="Proteomes" id="UP000006671"/>
    </source>
</evidence>
<dbReference type="GeneID" id="8854499"/>
<accession>D2VJN5</accession>
<sequence length="124" mass="14191">MGKDKKNTKEVKEQLRRTGTNQDQCETVCSHLVPLLYDKNKQVTLREEILNIKKSSHQAIQEQSGDSMKKWQQSCLDYCKSALSLPMAQCILHAETEKKANQCLDESSKAFKKTLKKMSKSVDK</sequence>
<proteinExistence type="predicted"/>
<dbReference type="KEGG" id="ngr:NAEGRDRAFT_69104"/>
<gene>
    <name evidence="1" type="ORF">NAEGRDRAFT_69104</name>
</gene>